<comment type="caution">
    <text evidence="2">The sequence shown here is derived from an EMBL/GenBank/DDBJ whole genome shotgun (WGS) entry which is preliminary data.</text>
</comment>
<proteinExistence type="predicted"/>
<keyword evidence="3" id="KW-1185">Reference proteome</keyword>
<dbReference type="Gene3D" id="3.30.1460.30">
    <property type="entry name" value="YgaC/TfoX-N like chaperone"/>
    <property type="match status" value="1"/>
</dbReference>
<dbReference type="SUPFAM" id="SSF159894">
    <property type="entry name" value="YgaC/TfoX-N like"/>
    <property type="match status" value="1"/>
</dbReference>
<dbReference type="EMBL" id="BAAARI010000003">
    <property type="protein sequence ID" value="GAA2569312.1"/>
    <property type="molecule type" value="Genomic_DNA"/>
</dbReference>
<dbReference type="Proteomes" id="UP001500274">
    <property type="component" value="Unassembled WGS sequence"/>
</dbReference>
<name>A0ABN3P7J5_9MICO</name>
<evidence type="ECO:0000313" key="3">
    <source>
        <dbReference type="Proteomes" id="UP001500274"/>
    </source>
</evidence>
<feature type="region of interest" description="Disordered" evidence="1">
    <location>
        <begin position="1"/>
        <end position="21"/>
    </location>
</feature>
<evidence type="ECO:0000313" key="2">
    <source>
        <dbReference type="EMBL" id="GAA2569312.1"/>
    </source>
</evidence>
<reference evidence="2 3" key="1">
    <citation type="journal article" date="2019" name="Int. J. Syst. Evol. Microbiol.">
        <title>The Global Catalogue of Microorganisms (GCM) 10K type strain sequencing project: providing services to taxonomists for standard genome sequencing and annotation.</title>
        <authorList>
            <consortium name="The Broad Institute Genomics Platform"/>
            <consortium name="The Broad Institute Genome Sequencing Center for Infectious Disease"/>
            <person name="Wu L."/>
            <person name="Ma J."/>
        </authorList>
    </citation>
    <scope>NUCLEOTIDE SEQUENCE [LARGE SCALE GENOMIC DNA]</scope>
    <source>
        <strain evidence="2 3">JCM 16365</strain>
    </source>
</reference>
<sequence>MDYTPVAYPSGMPDPQREAARRRGHEIFDPIVEPLLEMPDVDVGRMFGSEGIRIRGKVFAFLGFEGTLMAKLPTARIDELVEAGTARRMIMKGRPLREWVEVGTDQAEAWPGVIRDAYTFLDEITP</sequence>
<evidence type="ECO:0000256" key="1">
    <source>
        <dbReference type="SAM" id="MobiDB-lite"/>
    </source>
</evidence>
<organism evidence="2 3">
    <name type="scientific">Microbacterium binotii</name>
    <dbReference type="NCBI Taxonomy" id="462710"/>
    <lineage>
        <taxon>Bacteria</taxon>
        <taxon>Bacillati</taxon>
        <taxon>Actinomycetota</taxon>
        <taxon>Actinomycetes</taxon>
        <taxon>Micrococcales</taxon>
        <taxon>Microbacteriaceae</taxon>
        <taxon>Microbacterium</taxon>
    </lineage>
</organism>
<gene>
    <name evidence="2" type="ORF">GCM10009862_05050</name>
</gene>
<protein>
    <recommendedName>
        <fullName evidence="4">TfoX N-terminal domain-containing protein</fullName>
    </recommendedName>
</protein>
<evidence type="ECO:0008006" key="4">
    <source>
        <dbReference type="Google" id="ProtNLM"/>
    </source>
</evidence>
<accession>A0ABN3P7J5</accession>